<name>A0A0E9N9B8_SAICN</name>
<evidence type="ECO:0000256" key="2">
    <source>
        <dbReference type="SAM" id="MobiDB-lite"/>
    </source>
</evidence>
<dbReference type="Proteomes" id="UP000033140">
    <property type="component" value="Unassembled WGS sequence"/>
</dbReference>
<reference evidence="3 4" key="2">
    <citation type="journal article" date="2014" name="J. Gen. Appl. Microbiol.">
        <title>The early diverging ascomycetous budding yeast Saitoella complicata has three histone deacetylases belonging to the Clr6, Hos2, and Rpd3 lineages.</title>
        <authorList>
            <person name="Nishida H."/>
            <person name="Matsumoto T."/>
            <person name="Kondo S."/>
            <person name="Hamamoto M."/>
            <person name="Yoshikawa H."/>
        </authorList>
    </citation>
    <scope>NUCLEOTIDE SEQUENCE [LARGE SCALE GENOMIC DNA]</scope>
    <source>
        <strain evidence="3 4">NRRL Y-17804</strain>
    </source>
</reference>
<protein>
    <recommendedName>
        <fullName evidence="5">DUF410 domain-containing protein</fullName>
    </recommendedName>
</protein>
<dbReference type="GO" id="GO:0072380">
    <property type="term" value="C:TRC complex"/>
    <property type="evidence" value="ECO:0007669"/>
    <property type="project" value="TreeGrafter"/>
</dbReference>
<sequence length="322" mass="35554">MASKLEATLAKMRSRLEEKNYYDAHQTIRTIANRQVKQKNYPAAIELLYSSAQLMLQYEQGAEGADLGLYMIQVYTLAEKGPDPTTRAQTIQLLRLFKPDEPGRKTFIKEALAWSKKFAEVKSGDPEIQHAYGTILVGEDEITEAEKHLIVGNRESPVVLAKALYEWYTEDEPHMAPMYISRAVLPYLALGNLEAAERSLDVFTNLLSAPSQSISSPIADTTIFPSLPLLNFLRLLTLSAARGTPDLWRALKGRYERDLRDVSAWDEVLEGIAEVWFGVRKPRPQGNMLAELMSGMFGGGAGGGAPRGAPRLGGGPSVEGLD</sequence>
<dbReference type="GO" id="GO:0045048">
    <property type="term" value="P:protein insertion into ER membrane"/>
    <property type="evidence" value="ECO:0007669"/>
    <property type="project" value="InterPro"/>
</dbReference>
<dbReference type="Gene3D" id="1.25.40.10">
    <property type="entry name" value="Tetratricopeptide repeat domain"/>
    <property type="match status" value="1"/>
</dbReference>
<comment type="caution">
    <text evidence="3">The sequence shown here is derived from an EMBL/GenBank/DDBJ whole genome shotgun (WGS) entry which is preliminary data.</text>
</comment>
<evidence type="ECO:0000313" key="4">
    <source>
        <dbReference type="Proteomes" id="UP000033140"/>
    </source>
</evidence>
<keyword evidence="4" id="KW-1185">Reference proteome</keyword>
<proteinExistence type="inferred from homology"/>
<reference evidence="3 4" key="3">
    <citation type="journal article" date="2015" name="Genome Announc.">
        <title>Draft Genome Sequence of the Archiascomycetous Yeast Saitoella complicata.</title>
        <authorList>
            <person name="Yamauchi K."/>
            <person name="Kondo S."/>
            <person name="Hamamoto M."/>
            <person name="Takahashi Y."/>
            <person name="Ogura Y."/>
            <person name="Hayashi T."/>
            <person name="Nishida H."/>
        </authorList>
    </citation>
    <scope>NUCLEOTIDE SEQUENCE [LARGE SCALE GENOMIC DNA]</scope>
    <source>
        <strain evidence="3 4">NRRL Y-17804</strain>
    </source>
</reference>
<evidence type="ECO:0008006" key="5">
    <source>
        <dbReference type="Google" id="ProtNLM"/>
    </source>
</evidence>
<gene>
    <name evidence="3" type="ORF">G7K_0245-t1</name>
</gene>
<evidence type="ECO:0000313" key="3">
    <source>
        <dbReference type="EMBL" id="GAO46000.1"/>
    </source>
</evidence>
<dbReference type="AlphaFoldDB" id="A0A0E9N9B8"/>
<dbReference type="EMBL" id="BACD03000002">
    <property type="protein sequence ID" value="GAO46000.1"/>
    <property type="molecule type" value="Genomic_DNA"/>
</dbReference>
<dbReference type="InterPro" id="IPR011990">
    <property type="entry name" value="TPR-like_helical_dom_sf"/>
</dbReference>
<dbReference type="OrthoDB" id="10252405at2759"/>
<evidence type="ECO:0000256" key="1">
    <source>
        <dbReference type="ARBA" id="ARBA00005351"/>
    </source>
</evidence>
<dbReference type="OMA" id="LMDMMGM"/>
<dbReference type="PANTHER" id="PTHR12875">
    <property type="entry name" value="GOLGI TO ER TRAFFIC PROTEIN 4 HOMOLOG"/>
    <property type="match status" value="1"/>
</dbReference>
<comment type="similarity">
    <text evidence="1">Belongs to the GET4 family.</text>
</comment>
<organism evidence="3 4">
    <name type="scientific">Saitoella complicata (strain BCRC 22490 / CBS 7301 / JCM 7358 / NBRC 10748 / NRRL Y-17804)</name>
    <dbReference type="NCBI Taxonomy" id="698492"/>
    <lineage>
        <taxon>Eukaryota</taxon>
        <taxon>Fungi</taxon>
        <taxon>Dikarya</taxon>
        <taxon>Ascomycota</taxon>
        <taxon>Taphrinomycotina</taxon>
        <taxon>Taphrinomycotina incertae sedis</taxon>
        <taxon>Saitoella</taxon>
    </lineage>
</organism>
<accession>A0A0E9N9B8</accession>
<dbReference type="PANTHER" id="PTHR12875:SF0">
    <property type="entry name" value="GOLGI TO ER TRAFFIC PROTEIN 4 HOMOLOG"/>
    <property type="match status" value="1"/>
</dbReference>
<feature type="region of interest" description="Disordered" evidence="2">
    <location>
        <begin position="303"/>
        <end position="322"/>
    </location>
</feature>
<dbReference type="InterPro" id="IPR007317">
    <property type="entry name" value="GET4"/>
</dbReference>
<dbReference type="RefSeq" id="XP_019026696.1">
    <property type="nucleotide sequence ID" value="XM_019170437.1"/>
</dbReference>
<reference evidence="3 4" key="1">
    <citation type="journal article" date="2011" name="J. Gen. Appl. Microbiol.">
        <title>Draft genome sequencing of the enigmatic yeast Saitoella complicata.</title>
        <authorList>
            <person name="Nishida H."/>
            <person name="Hamamoto M."/>
            <person name="Sugiyama J."/>
        </authorList>
    </citation>
    <scope>NUCLEOTIDE SEQUENCE [LARGE SCALE GENOMIC DNA]</scope>
    <source>
        <strain evidence="3 4">NRRL Y-17804</strain>
    </source>
</reference>
<dbReference type="Pfam" id="PF04190">
    <property type="entry name" value="GET4"/>
    <property type="match status" value="1"/>
</dbReference>
<dbReference type="STRING" id="698492.A0A0E9N9B8"/>